<sequence length="237" mass="24182">MVNGGSNMFTDVSVSGDGDVLVVRIDGADGRLVDHTAAVAAACDRAEDLDGKAIVVVQAAGAPAGARAGGLTVKLVSKWEQALRRLERLPAATIAVATGDCGGAALDALLVTDLRIAGESARLVLSTEGDLMWPGMSLYRLSRQLPAGVVRRAALFGGALTANEARDLHLVHEVSGDPSAALAAAVRRVAAGSGTELAVRRQLTSEAQSVGYEDALGVHLAACDRALRRAAAEATPA</sequence>
<dbReference type="CDD" id="cd06558">
    <property type="entry name" value="crotonase-like"/>
    <property type="match status" value="1"/>
</dbReference>
<dbReference type="InterPro" id="IPR001753">
    <property type="entry name" value="Enoyl-CoA_hydra/iso"/>
</dbReference>
<reference evidence="1 2" key="1">
    <citation type="submission" date="2020-03" db="EMBL/GenBank/DDBJ databases">
        <title>Whole genome shotgun sequence of Phytohabitans houttuyneae NBRC 108639.</title>
        <authorList>
            <person name="Komaki H."/>
            <person name="Tamura T."/>
        </authorList>
    </citation>
    <scope>NUCLEOTIDE SEQUENCE [LARGE SCALE GENOMIC DNA]</scope>
    <source>
        <strain evidence="1 2">NBRC 108639</strain>
    </source>
</reference>
<dbReference type="SUPFAM" id="SSF52096">
    <property type="entry name" value="ClpP/crotonase"/>
    <property type="match status" value="1"/>
</dbReference>
<evidence type="ECO:0000313" key="1">
    <source>
        <dbReference type="EMBL" id="GFJ77838.1"/>
    </source>
</evidence>
<dbReference type="AlphaFoldDB" id="A0A6V8K6B8"/>
<dbReference type="Proteomes" id="UP000482800">
    <property type="component" value="Unassembled WGS sequence"/>
</dbReference>
<dbReference type="Gene3D" id="3.90.226.10">
    <property type="entry name" value="2-enoyl-CoA Hydratase, Chain A, domain 1"/>
    <property type="match status" value="1"/>
</dbReference>
<accession>A0A6V8K6B8</accession>
<comment type="caution">
    <text evidence="1">The sequence shown here is derived from an EMBL/GenBank/DDBJ whole genome shotgun (WGS) entry which is preliminary data.</text>
</comment>
<proteinExistence type="predicted"/>
<protein>
    <recommendedName>
        <fullName evidence="3">Enoyl-CoA hydratase</fullName>
    </recommendedName>
</protein>
<reference evidence="1 2" key="2">
    <citation type="submission" date="2020-03" db="EMBL/GenBank/DDBJ databases">
        <authorList>
            <person name="Ichikawa N."/>
            <person name="Kimura A."/>
            <person name="Kitahashi Y."/>
            <person name="Uohara A."/>
        </authorList>
    </citation>
    <scope>NUCLEOTIDE SEQUENCE [LARGE SCALE GENOMIC DNA]</scope>
    <source>
        <strain evidence="1 2">NBRC 108639</strain>
    </source>
</reference>
<dbReference type="NCBIfam" id="NF042431">
    <property type="entry name" value="EnCoAhydt_DpgB"/>
    <property type="match status" value="1"/>
</dbReference>
<dbReference type="InterPro" id="IPR029045">
    <property type="entry name" value="ClpP/crotonase-like_dom_sf"/>
</dbReference>
<dbReference type="GO" id="GO:0003824">
    <property type="term" value="F:catalytic activity"/>
    <property type="evidence" value="ECO:0007669"/>
    <property type="project" value="UniProtKB-ARBA"/>
</dbReference>
<dbReference type="InterPro" id="IPR053545">
    <property type="entry name" value="Enoyl-CoA_hydratase-like"/>
</dbReference>
<evidence type="ECO:0000313" key="2">
    <source>
        <dbReference type="Proteomes" id="UP000482800"/>
    </source>
</evidence>
<dbReference type="Pfam" id="PF00378">
    <property type="entry name" value="ECH_1"/>
    <property type="match status" value="1"/>
</dbReference>
<name>A0A6V8K6B8_9ACTN</name>
<keyword evidence="2" id="KW-1185">Reference proteome</keyword>
<dbReference type="PANTHER" id="PTHR11941">
    <property type="entry name" value="ENOYL-COA HYDRATASE-RELATED"/>
    <property type="match status" value="1"/>
</dbReference>
<evidence type="ECO:0008006" key="3">
    <source>
        <dbReference type="Google" id="ProtNLM"/>
    </source>
</evidence>
<dbReference type="GO" id="GO:0006635">
    <property type="term" value="P:fatty acid beta-oxidation"/>
    <property type="evidence" value="ECO:0007669"/>
    <property type="project" value="TreeGrafter"/>
</dbReference>
<dbReference type="PANTHER" id="PTHR11941:SF54">
    <property type="entry name" value="ENOYL-COA HYDRATASE, MITOCHONDRIAL"/>
    <property type="match status" value="1"/>
</dbReference>
<organism evidence="1 2">
    <name type="scientific">Phytohabitans houttuyneae</name>
    <dbReference type="NCBI Taxonomy" id="1076126"/>
    <lineage>
        <taxon>Bacteria</taxon>
        <taxon>Bacillati</taxon>
        <taxon>Actinomycetota</taxon>
        <taxon>Actinomycetes</taxon>
        <taxon>Micromonosporales</taxon>
        <taxon>Micromonosporaceae</taxon>
    </lineage>
</organism>
<gene>
    <name evidence="1" type="ORF">Phou_020180</name>
</gene>
<dbReference type="EMBL" id="BLPF01000001">
    <property type="protein sequence ID" value="GFJ77838.1"/>
    <property type="molecule type" value="Genomic_DNA"/>
</dbReference>